<dbReference type="Pfam" id="PF00005">
    <property type="entry name" value="ABC_tran"/>
    <property type="match status" value="1"/>
</dbReference>
<keyword evidence="5" id="KW-1185">Reference proteome</keyword>
<dbReference type="GO" id="GO:0005524">
    <property type="term" value="F:ATP binding"/>
    <property type="evidence" value="ECO:0007669"/>
    <property type="project" value="UniProtKB-KW"/>
</dbReference>
<reference evidence="4 5" key="1">
    <citation type="submission" date="2019-07" db="EMBL/GenBank/DDBJ databases">
        <title>Draft genome of C. aurimucosum strain 2274.</title>
        <authorList>
            <person name="Pacheco L.G.C."/>
            <person name="Aguiar E.R.G.R."/>
            <person name="Santos C.S."/>
            <person name="Rocha D.J.P.G."/>
            <person name="Sant'Anna L.O."/>
            <person name="Mattos-Guaraldi A.L."/>
            <person name="Santos L.S."/>
        </authorList>
    </citation>
    <scope>NUCLEOTIDE SEQUENCE [LARGE SCALE GENOMIC DNA]</scope>
    <source>
        <strain evidence="4 5">2274</strain>
    </source>
</reference>
<evidence type="ECO:0000259" key="3">
    <source>
        <dbReference type="PROSITE" id="PS50893"/>
    </source>
</evidence>
<dbReference type="Proteomes" id="UP000320443">
    <property type="component" value="Unassembled WGS sequence"/>
</dbReference>
<accession>A0A553FUQ0</accession>
<dbReference type="SUPFAM" id="SSF52540">
    <property type="entry name" value="P-loop containing nucleoside triphosphate hydrolases"/>
    <property type="match status" value="1"/>
</dbReference>
<keyword evidence="1" id="KW-0547">Nucleotide-binding</keyword>
<keyword evidence="2 4" id="KW-0067">ATP-binding</keyword>
<dbReference type="AlphaFoldDB" id="A0A553FUQ0"/>
<dbReference type="CDD" id="cd03214">
    <property type="entry name" value="ABC_Iron-Siderophores_B12_Hemin"/>
    <property type="match status" value="1"/>
</dbReference>
<dbReference type="PANTHER" id="PTHR42794">
    <property type="entry name" value="HEMIN IMPORT ATP-BINDING PROTEIN HMUV"/>
    <property type="match status" value="1"/>
</dbReference>
<dbReference type="InterPro" id="IPR003439">
    <property type="entry name" value="ABC_transporter-like_ATP-bd"/>
</dbReference>
<evidence type="ECO:0000313" key="4">
    <source>
        <dbReference type="EMBL" id="TRX60972.1"/>
    </source>
</evidence>
<dbReference type="InterPro" id="IPR017871">
    <property type="entry name" value="ABC_transporter-like_CS"/>
</dbReference>
<dbReference type="SMART" id="SM00382">
    <property type="entry name" value="AAA"/>
    <property type="match status" value="1"/>
</dbReference>
<organism evidence="4 5">
    <name type="scientific">Corynebacterium hiratae</name>
    <dbReference type="NCBI Taxonomy" id="3139423"/>
    <lineage>
        <taxon>Bacteria</taxon>
        <taxon>Bacillati</taxon>
        <taxon>Actinomycetota</taxon>
        <taxon>Actinomycetes</taxon>
        <taxon>Mycobacteriales</taxon>
        <taxon>Corynebacteriaceae</taxon>
        <taxon>Corynebacterium</taxon>
    </lineage>
</organism>
<dbReference type="EMBL" id="VKDK01000013">
    <property type="protein sequence ID" value="TRX60972.1"/>
    <property type="molecule type" value="Genomic_DNA"/>
</dbReference>
<dbReference type="PROSITE" id="PS00211">
    <property type="entry name" value="ABC_TRANSPORTER_1"/>
    <property type="match status" value="1"/>
</dbReference>
<protein>
    <submittedName>
        <fullName evidence="4">ABC transporter ATP-binding protein</fullName>
    </submittedName>
</protein>
<dbReference type="GO" id="GO:0016887">
    <property type="term" value="F:ATP hydrolysis activity"/>
    <property type="evidence" value="ECO:0007669"/>
    <property type="project" value="InterPro"/>
</dbReference>
<name>A0A553FUQ0_9CORY</name>
<dbReference type="RefSeq" id="WP_046647345.1">
    <property type="nucleotide sequence ID" value="NZ_VIOG01000002.1"/>
</dbReference>
<dbReference type="Gene3D" id="3.40.50.300">
    <property type="entry name" value="P-loop containing nucleotide triphosphate hydrolases"/>
    <property type="match status" value="1"/>
</dbReference>
<evidence type="ECO:0000256" key="2">
    <source>
        <dbReference type="ARBA" id="ARBA00022840"/>
    </source>
</evidence>
<dbReference type="PANTHER" id="PTHR42794:SF2">
    <property type="entry name" value="ABC TRANSPORTER ATP-BINDING PROTEIN"/>
    <property type="match status" value="1"/>
</dbReference>
<dbReference type="PROSITE" id="PS50893">
    <property type="entry name" value="ABC_TRANSPORTER_2"/>
    <property type="match status" value="1"/>
</dbReference>
<evidence type="ECO:0000256" key="1">
    <source>
        <dbReference type="ARBA" id="ARBA00022741"/>
    </source>
</evidence>
<feature type="domain" description="ABC transporter" evidence="3">
    <location>
        <begin position="5"/>
        <end position="235"/>
    </location>
</feature>
<sequence>MDVELTIADLTAGYGSRTVVDGLSLPTLRGGQVVGLLGPNASGKTTTIKALAGVHRARGGTVDFRVDGQAPRGQRRRQLIGYVPQGLPHTAALRAFEAVLIAARREACEDPITRTAEVLHSMGLDEIAQRYLNELSGGQRQLVAVAQMLVGTPGLMLLDEPTSALDLNRQLFVLGRVRAKAREEGSLALVAIHDINLAARMCDQLVVLHGGKGRAHGAPGEVLTEELLREVYGVETDVLDHRGQPIVALREVS</sequence>
<dbReference type="InterPro" id="IPR003593">
    <property type="entry name" value="AAA+_ATPase"/>
</dbReference>
<gene>
    <name evidence="4" type="ORF">FNY97_08495</name>
</gene>
<proteinExistence type="predicted"/>
<comment type="caution">
    <text evidence="4">The sequence shown here is derived from an EMBL/GenBank/DDBJ whole genome shotgun (WGS) entry which is preliminary data.</text>
</comment>
<dbReference type="InterPro" id="IPR027417">
    <property type="entry name" value="P-loop_NTPase"/>
</dbReference>
<evidence type="ECO:0000313" key="5">
    <source>
        <dbReference type="Proteomes" id="UP000320443"/>
    </source>
</evidence>